<organism evidence="3 4">
    <name type="scientific">Rhizoclosmatium globosum</name>
    <dbReference type="NCBI Taxonomy" id="329046"/>
    <lineage>
        <taxon>Eukaryota</taxon>
        <taxon>Fungi</taxon>
        <taxon>Fungi incertae sedis</taxon>
        <taxon>Chytridiomycota</taxon>
        <taxon>Chytridiomycota incertae sedis</taxon>
        <taxon>Chytridiomycetes</taxon>
        <taxon>Chytridiales</taxon>
        <taxon>Chytriomycetaceae</taxon>
        <taxon>Rhizoclosmatium</taxon>
    </lineage>
</organism>
<dbReference type="AlphaFoldDB" id="A0A1Y2BZE7"/>
<evidence type="ECO:0000313" key="4">
    <source>
        <dbReference type="Proteomes" id="UP000193642"/>
    </source>
</evidence>
<keyword evidence="4" id="KW-1185">Reference proteome</keyword>
<evidence type="ECO:0000256" key="1">
    <source>
        <dbReference type="SAM" id="MobiDB-lite"/>
    </source>
</evidence>
<comment type="caution">
    <text evidence="3">The sequence shown here is derived from an EMBL/GenBank/DDBJ whole genome shotgun (WGS) entry which is preliminary data.</text>
</comment>
<dbReference type="EMBL" id="MCGO01000036">
    <property type="protein sequence ID" value="ORY40163.1"/>
    <property type="molecule type" value="Genomic_DNA"/>
</dbReference>
<keyword evidence="2" id="KW-0812">Transmembrane</keyword>
<feature type="transmembrane region" description="Helical" evidence="2">
    <location>
        <begin position="47"/>
        <end position="72"/>
    </location>
</feature>
<sequence length="272" mass="30088">MSPPPFRLYSYYYYSFSGVSLASVVVLSVFIAKTDGEKGLSTFLSPFNIALLACGFSITSFEIALDCTIAGLDYLFDRRAIGCNLGIPTYGETFLLSVQSFAIHFLSPIISYVARLFIPTQQVKLLTVYLPLAVSILSGVVAVLIDFILMTAFVLFVRKTQYGDFQDADNKFLLISKYGIAAILQAFLALVSFAIFGVTGWLAALFSMQIFFFLTFCILGTMKWALWRNEVQERTAGLNSRKSRASRKSKSRNSWAGTRSQPKSATSSAISK</sequence>
<keyword evidence="2" id="KW-1133">Transmembrane helix</keyword>
<feature type="transmembrane region" description="Helical" evidence="2">
    <location>
        <begin position="12"/>
        <end position="32"/>
    </location>
</feature>
<accession>A0A1Y2BZE7</accession>
<feature type="transmembrane region" description="Helical" evidence="2">
    <location>
        <begin position="204"/>
        <end position="226"/>
    </location>
</feature>
<feature type="compositionally biased region" description="Polar residues" evidence="1">
    <location>
        <begin position="255"/>
        <end position="272"/>
    </location>
</feature>
<evidence type="ECO:0000256" key="2">
    <source>
        <dbReference type="SAM" id="Phobius"/>
    </source>
</evidence>
<dbReference type="Proteomes" id="UP000193642">
    <property type="component" value="Unassembled WGS sequence"/>
</dbReference>
<feature type="compositionally biased region" description="Basic residues" evidence="1">
    <location>
        <begin position="241"/>
        <end position="251"/>
    </location>
</feature>
<keyword evidence="2" id="KW-0472">Membrane</keyword>
<gene>
    <name evidence="3" type="ORF">BCR33DRAFT_719555</name>
</gene>
<reference evidence="3 4" key="1">
    <citation type="submission" date="2016-07" db="EMBL/GenBank/DDBJ databases">
        <title>Pervasive Adenine N6-methylation of Active Genes in Fungi.</title>
        <authorList>
            <consortium name="DOE Joint Genome Institute"/>
            <person name="Mondo S.J."/>
            <person name="Dannebaum R.O."/>
            <person name="Kuo R.C."/>
            <person name="Labutti K."/>
            <person name="Haridas S."/>
            <person name="Kuo A."/>
            <person name="Salamov A."/>
            <person name="Ahrendt S.R."/>
            <person name="Lipzen A."/>
            <person name="Sullivan W."/>
            <person name="Andreopoulos W.B."/>
            <person name="Clum A."/>
            <person name="Lindquist E."/>
            <person name="Daum C."/>
            <person name="Ramamoorthy G.K."/>
            <person name="Gryganskyi A."/>
            <person name="Culley D."/>
            <person name="Magnuson J.K."/>
            <person name="James T.Y."/>
            <person name="O'Malley M.A."/>
            <person name="Stajich J.E."/>
            <person name="Spatafora J.W."/>
            <person name="Visel A."/>
            <person name="Grigoriev I.V."/>
        </authorList>
    </citation>
    <scope>NUCLEOTIDE SEQUENCE [LARGE SCALE GENOMIC DNA]</scope>
    <source>
        <strain evidence="3 4">JEL800</strain>
    </source>
</reference>
<dbReference type="OrthoDB" id="2100544at2759"/>
<proteinExistence type="predicted"/>
<evidence type="ECO:0000313" key="3">
    <source>
        <dbReference type="EMBL" id="ORY40163.1"/>
    </source>
</evidence>
<feature type="transmembrane region" description="Helical" evidence="2">
    <location>
        <begin position="130"/>
        <end position="157"/>
    </location>
</feature>
<feature type="region of interest" description="Disordered" evidence="1">
    <location>
        <begin position="238"/>
        <end position="272"/>
    </location>
</feature>
<protein>
    <submittedName>
        <fullName evidence="3">Uncharacterized protein</fullName>
    </submittedName>
</protein>
<name>A0A1Y2BZE7_9FUNG</name>
<feature type="transmembrane region" description="Helical" evidence="2">
    <location>
        <begin position="178"/>
        <end position="198"/>
    </location>
</feature>